<evidence type="ECO:0000256" key="2">
    <source>
        <dbReference type="ARBA" id="ARBA00009130"/>
    </source>
</evidence>
<dbReference type="Proteomes" id="UP000323144">
    <property type="component" value="Chromosome"/>
</dbReference>
<accession>A0A5B9Y3V7</accession>
<dbReference type="PRINTS" id="PR00368">
    <property type="entry name" value="FADPNR"/>
</dbReference>
<dbReference type="SUPFAM" id="SSF51905">
    <property type="entry name" value="FAD/NAD(P)-binding domain"/>
    <property type="match status" value="1"/>
</dbReference>
<evidence type="ECO:0000256" key="3">
    <source>
        <dbReference type="ARBA" id="ARBA00022630"/>
    </source>
</evidence>
<keyword evidence="10" id="KW-1185">Reference proteome</keyword>
<comment type="cofactor">
    <cofactor evidence="1">
        <name>FAD</name>
        <dbReference type="ChEBI" id="CHEBI:57692"/>
    </cofactor>
</comment>
<dbReference type="KEGG" id="schi:SCHIN_v1c02880"/>
<evidence type="ECO:0000259" key="8">
    <source>
        <dbReference type="Pfam" id="PF07992"/>
    </source>
</evidence>
<dbReference type="AlphaFoldDB" id="A0A5B9Y3V7"/>
<dbReference type="PRINTS" id="PR00411">
    <property type="entry name" value="PNDRDTASEI"/>
</dbReference>
<evidence type="ECO:0000256" key="6">
    <source>
        <dbReference type="ARBA" id="ARBA00023284"/>
    </source>
</evidence>
<keyword evidence="3" id="KW-0285">Flavoprotein</keyword>
<dbReference type="InterPro" id="IPR004099">
    <property type="entry name" value="Pyr_nucl-diS_OxRdtase_dimer"/>
</dbReference>
<evidence type="ECO:0000313" key="9">
    <source>
        <dbReference type="EMBL" id="QEH61485.1"/>
    </source>
</evidence>
<dbReference type="SUPFAM" id="SSF55424">
    <property type="entry name" value="FAD/NAD-linked reductases, dimerisation (C-terminal) domain"/>
    <property type="match status" value="1"/>
</dbReference>
<evidence type="ECO:0000256" key="1">
    <source>
        <dbReference type="ARBA" id="ARBA00001974"/>
    </source>
</evidence>
<evidence type="ECO:0000256" key="4">
    <source>
        <dbReference type="ARBA" id="ARBA00022827"/>
    </source>
</evidence>
<name>A0A5B9Y3V7_9MOLU</name>
<feature type="domain" description="Pyridine nucleotide-disulphide oxidoreductase dimerisation" evidence="7">
    <location>
        <begin position="334"/>
        <end position="430"/>
    </location>
</feature>
<keyword evidence="5" id="KW-0560">Oxidoreductase</keyword>
<dbReference type="RefSeq" id="WP_166507878.1">
    <property type="nucleotide sequence ID" value="NZ_CP043026.1"/>
</dbReference>
<keyword evidence="4" id="KW-0274">FAD</keyword>
<dbReference type="InterPro" id="IPR050260">
    <property type="entry name" value="FAD-bd_OxRdtase"/>
</dbReference>
<protein>
    <submittedName>
        <fullName evidence="9">NADH oxidase</fullName>
    </submittedName>
</protein>
<dbReference type="GO" id="GO:0016491">
    <property type="term" value="F:oxidoreductase activity"/>
    <property type="evidence" value="ECO:0007669"/>
    <property type="project" value="UniProtKB-KW"/>
</dbReference>
<feature type="domain" description="FAD/NAD(P)-binding" evidence="8">
    <location>
        <begin position="2"/>
        <end position="307"/>
    </location>
</feature>
<dbReference type="Pfam" id="PF07992">
    <property type="entry name" value="Pyr_redox_2"/>
    <property type="match status" value="1"/>
</dbReference>
<sequence length="452" mass="50121">MKTIVIGTNHAGTTAVRTLKRLNPDMEITTYDRNDNISFLGCGIALWVKGEVKDPNGLFYASPEILTNEGINVKMEHEWVSIDSDKKTVKVKDLKTGETFDDNYDKLIIATGTWPLTPPIPGIDLEGVQICKNYHHAQAIKAANNDKNIKKVAVVGAGYIGVELVDAFKEAGKEVCLIDVADRIMPLYYDQEFSSLVENEMTKNGVKLALGQGVTKFEGVDGKVTKVITDKEEIDVDYVVFSVGVKPQTQQLEGVIDLDERGAIKVNEFMQTTNPDIYAVGDCAQVYNVSLKKDTQIALATTAVRTGIMAAYNIVKNNELTSPGFTGANGIEVFGWKMAAVGVSKAAADRFGIEVEEKTFKDSDRPEFMSTYKDVWIKIIWEKDSRRIIGAQVASENNHTEVMYMFALAVQKGLTIDELPLVDIFFLPHFNKPYNFITLASLEVLGLNYFKK</sequence>
<dbReference type="InterPro" id="IPR023753">
    <property type="entry name" value="FAD/NAD-binding_dom"/>
</dbReference>
<comment type="similarity">
    <text evidence="2">Belongs to the class-III pyridine nucleotide-disulfide oxidoreductase family.</text>
</comment>
<dbReference type="PANTHER" id="PTHR43429:SF1">
    <property type="entry name" value="NAD(P)H SULFUR OXIDOREDUCTASE (COA-DEPENDENT)"/>
    <property type="match status" value="1"/>
</dbReference>
<dbReference type="InterPro" id="IPR016156">
    <property type="entry name" value="FAD/NAD-linked_Rdtase_dimer_sf"/>
</dbReference>
<proteinExistence type="inferred from homology"/>
<dbReference type="EMBL" id="CP043026">
    <property type="protein sequence ID" value="QEH61485.1"/>
    <property type="molecule type" value="Genomic_DNA"/>
</dbReference>
<evidence type="ECO:0000313" key="10">
    <source>
        <dbReference type="Proteomes" id="UP000323144"/>
    </source>
</evidence>
<gene>
    <name evidence="9" type="primary">nox</name>
    <name evidence="9" type="ORF">SCHIN_v1c02880</name>
</gene>
<evidence type="ECO:0000256" key="5">
    <source>
        <dbReference type="ARBA" id="ARBA00023002"/>
    </source>
</evidence>
<dbReference type="PANTHER" id="PTHR43429">
    <property type="entry name" value="PYRIDINE NUCLEOTIDE-DISULFIDE OXIDOREDUCTASE DOMAIN-CONTAINING"/>
    <property type="match status" value="1"/>
</dbReference>
<evidence type="ECO:0000259" key="7">
    <source>
        <dbReference type="Pfam" id="PF02852"/>
    </source>
</evidence>
<dbReference type="Gene3D" id="3.50.50.60">
    <property type="entry name" value="FAD/NAD(P)-binding domain"/>
    <property type="match status" value="2"/>
</dbReference>
<organism evidence="9 10">
    <name type="scientific">Spiroplasma chinense</name>
    <dbReference type="NCBI Taxonomy" id="216932"/>
    <lineage>
        <taxon>Bacteria</taxon>
        <taxon>Bacillati</taxon>
        <taxon>Mycoplasmatota</taxon>
        <taxon>Mollicutes</taxon>
        <taxon>Entomoplasmatales</taxon>
        <taxon>Spiroplasmataceae</taxon>
        <taxon>Spiroplasma</taxon>
    </lineage>
</organism>
<dbReference type="Pfam" id="PF02852">
    <property type="entry name" value="Pyr_redox_dim"/>
    <property type="match status" value="1"/>
</dbReference>
<keyword evidence="6" id="KW-0676">Redox-active center</keyword>
<dbReference type="InterPro" id="IPR036188">
    <property type="entry name" value="FAD/NAD-bd_sf"/>
</dbReference>
<reference evidence="9 10" key="1">
    <citation type="submission" date="2019-08" db="EMBL/GenBank/DDBJ databases">
        <title>Complete genome sequence of Spiroplasma chinense CCH (DSM 19755).</title>
        <authorList>
            <person name="Shen H.-Y."/>
            <person name="Lin Y.-C."/>
            <person name="Chou L."/>
            <person name="Kuo C.-H."/>
        </authorList>
    </citation>
    <scope>NUCLEOTIDE SEQUENCE [LARGE SCALE GENOMIC DNA]</scope>
    <source>
        <strain evidence="9 10">CCH</strain>
    </source>
</reference>